<proteinExistence type="predicted"/>
<dbReference type="AlphaFoldDB" id="A0A8H4V9V3"/>
<evidence type="ECO:0000313" key="1">
    <source>
        <dbReference type="EMBL" id="KAF4513362.1"/>
    </source>
</evidence>
<name>A0A8H4V9V3_9HYPO</name>
<comment type="caution">
    <text evidence="1">The sequence shown here is derived from an EMBL/GenBank/DDBJ whole genome shotgun (WGS) entry which is preliminary data.</text>
</comment>
<keyword evidence="2" id="KW-1185">Reference proteome</keyword>
<reference evidence="1 2" key="1">
    <citation type="journal article" date="2020" name="Genome Biol. Evol.">
        <title>A new high-quality draft genome assembly of the Chinese cordyceps Ophiocordyceps sinensis.</title>
        <authorList>
            <person name="Shu R."/>
            <person name="Zhang J."/>
            <person name="Meng Q."/>
            <person name="Zhang H."/>
            <person name="Zhou G."/>
            <person name="Li M."/>
            <person name="Wu P."/>
            <person name="Zhao Y."/>
            <person name="Chen C."/>
            <person name="Qin Q."/>
        </authorList>
    </citation>
    <scope>NUCLEOTIDE SEQUENCE [LARGE SCALE GENOMIC DNA]</scope>
    <source>
        <strain evidence="1 2">IOZ07</strain>
    </source>
</reference>
<gene>
    <name evidence="1" type="ORF">G6O67_000640</name>
</gene>
<organism evidence="1 2">
    <name type="scientific">Ophiocordyceps sinensis</name>
    <dbReference type="NCBI Taxonomy" id="72228"/>
    <lineage>
        <taxon>Eukaryota</taxon>
        <taxon>Fungi</taxon>
        <taxon>Dikarya</taxon>
        <taxon>Ascomycota</taxon>
        <taxon>Pezizomycotina</taxon>
        <taxon>Sordariomycetes</taxon>
        <taxon>Hypocreomycetidae</taxon>
        <taxon>Hypocreales</taxon>
        <taxon>Ophiocordycipitaceae</taxon>
        <taxon>Ophiocordyceps</taxon>
    </lineage>
</organism>
<evidence type="ECO:0000313" key="2">
    <source>
        <dbReference type="Proteomes" id="UP000557566"/>
    </source>
</evidence>
<dbReference type="Proteomes" id="UP000557566">
    <property type="component" value="Unassembled WGS sequence"/>
</dbReference>
<dbReference type="EMBL" id="JAAVMX010000001">
    <property type="protein sequence ID" value="KAF4513362.1"/>
    <property type="molecule type" value="Genomic_DNA"/>
</dbReference>
<sequence length="122" mass="13579">MTARRLRLSQRAFIPSSQLLLPTEKPTKVLLFRSLEGVAERDRIFAELSDIFGEATADRLCALTPGVDLWSAISSDDVPESRRVPAVTEEERDALVKLLERRTKVLPLPGGPNGGHVCRERD</sequence>
<accession>A0A8H4V9V3</accession>
<protein>
    <submittedName>
        <fullName evidence="1">Uncharacterized protein</fullName>
    </submittedName>
</protein>